<feature type="region of interest" description="Disordered" evidence="1">
    <location>
        <begin position="48"/>
        <end position="141"/>
    </location>
</feature>
<keyword evidence="3" id="KW-1185">Reference proteome</keyword>
<feature type="compositionally biased region" description="Low complexity" evidence="1">
    <location>
        <begin position="209"/>
        <end position="223"/>
    </location>
</feature>
<organism evidence="2 3">
    <name type="scientific">Dissostichus mawsoni</name>
    <name type="common">Antarctic cod</name>
    <dbReference type="NCBI Taxonomy" id="36200"/>
    <lineage>
        <taxon>Eukaryota</taxon>
        <taxon>Metazoa</taxon>
        <taxon>Chordata</taxon>
        <taxon>Craniata</taxon>
        <taxon>Vertebrata</taxon>
        <taxon>Euteleostomi</taxon>
        <taxon>Actinopterygii</taxon>
        <taxon>Neopterygii</taxon>
        <taxon>Teleostei</taxon>
        <taxon>Neoteleostei</taxon>
        <taxon>Acanthomorphata</taxon>
        <taxon>Eupercaria</taxon>
        <taxon>Perciformes</taxon>
        <taxon>Notothenioidei</taxon>
        <taxon>Nototheniidae</taxon>
        <taxon>Dissostichus</taxon>
    </lineage>
</organism>
<accession>A0A7J5YN18</accession>
<feature type="compositionally biased region" description="Polar residues" evidence="1">
    <location>
        <begin position="495"/>
        <end position="512"/>
    </location>
</feature>
<evidence type="ECO:0000256" key="1">
    <source>
        <dbReference type="SAM" id="MobiDB-lite"/>
    </source>
</evidence>
<dbReference type="OrthoDB" id="8963826at2759"/>
<feature type="region of interest" description="Disordered" evidence="1">
    <location>
        <begin position="495"/>
        <end position="521"/>
    </location>
</feature>
<feature type="compositionally biased region" description="Polar residues" evidence="1">
    <location>
        <begin position="229"/>
        <end position="285"/>
    </location>
</feature>
<dbReference type="Proteomes" id="UP000518266">
    <property type="component" value="Unassembled WGS sequence"/>
</dbReference>
<name>A0A7J5YN18_DISMA</name>
<protein>
    <submittedName>
        <fullName evidence="2">Uncharacterized protein</fullName>
    </submittedName>
</protein>
<comment type="caution">
    <text evidence="2">The sequence shown here is derived from an EMBL/GenBank/DDBJ whole genome shotgun (WGS) entry which is preliminary data.</text>
</comment>
<reference evidence="2 3" key="1">
    <citation type="submission" date="2020-03" db="EMBL/GenBank/DDBJ databases">
        <title>Dissostichus mawsoni Genome sequencing and assembly.</title>
        <authorList>
            <person name="Park H."/>
        </authorList>
    </citation>
    <scope>NUCLEOTIDE SEQUENCE [LARGE SCALE GENOMIC DNA]</scope>
    <source>
        <strain evidence="2">DM0001</strain>
        <tissue evidence="2">Muscle</tissue>
    </source>
</reference>
<evidence type="ECO:0000313" key="3">
    <source>
        <dbReference type="Proteomes" id="UP000518266"/>
    </source>
</evidence>
<feature type="compositionally biased region" description="Low complexity" evidence="1">
    <location>
        <begin position="129"/>
        <end position="141"/>
    </location>
</feature>
<evidence type="ECO:0000313" key="2">
    <source>
        <dbReference type="EMBL" id="KAF3850944.1"/>
    </source>
</evidence>
<feature type="region of interest" description="Disordered" evidence="1">
    <location>
        <begin position="335"/>
        <end position="355"/>
    </location>
</feature>
<feature type="region of interest" description="Disordered" evidence="1">
    <location>
        <begin position="627"/>
        <end position="681"/>
    </location>
</feature>
<feature type="compositionally biased region" description="Polar residues" evidence="1">
    <location>
        <begin position="50"/>
        <end position="114"/>
    </location>
</feature>
<feature type="region of interest" description="Disordered" evidence="1">
    <location>
        <begin position="209"/>
        <end position="285"/>
    </location>
</feature>
<sequence length="681" mass="72216">MKMAQVTKPKTFPCSLPLSRLNPLCLALRHQLQHLRNRGFWRHHGRFAQDTKSPSVTASHETETSDTLKTAITRASSLYSTEKPTSGSAKTQDTVTTSLTSKTSATPETSPTLSKTDEDGSGDQTQDISMQSSSVTSKSSLFSTEAQLQHLRKDQDISSETIKADSVLTSIGSTLKPETSSLLIPTGTEGSGDITDDFAHESTIRATTFSSLSSTKSPSVTASHETETSDTLKTAITRASSLYSTEKPTSGSAKTQDTVTTSLTSKTSATPETSPTLSKTDSTDNFTKAPFTTVTAVLSMSSTDLPPITESRETETSKTSAIQIIDDLEKSSTISFSEEDSSNGHTTEILTEESSTLSFVPTTDQKVNPSSHSAIVIGSSQETVTASPSSTSQSIPIIDESESIYQTTTVAGKKSTFSSMLSTERPRVTTGLLEPEQIHTSESTITSPPTDISSSSLFSTAKPMITTVASVAASKTMTDITSSLHTTDTIEIAETQTTSQPIVESSSQTTSPLRKEESTDVTHFSTTIEATSVSDSELVSGDFAELEGSGEDTSESTDKTPTTTAFDQHTIMTSEPSIASTFMEGESSSAGDFTTVPTSPFTLGTSQPMAIPSVTVYTLKETSTFIDMESSGSSTDEDDLESSTDGSGAGISVETTIKPQNEFTEATDETELDDKESPLTC</sequence>
<feature type="compositionally biased region" description="Acidic residues" evidence="1">
    <location>
        <begin position="665"/>
        <end position="674"/>
    </location>
</feature>
<proteinExistence type="predicted"/>
<feature type="compositionally biased region" description="Low complexity" evidence="1">
    <location>
        <begin position="346"/>
        <end position="355"/>
    </location>
</feature>
<gene>
    <name evidence="2" type="ORF">F7725_012716</name>
</gene>
<dbReference type="EMBL" id="JAAKFY010000010">
    <property type="protein sequence ID" value="KAF3850944.1"/>
    <property type="molecule type" value="Genomic_DNA"/>
</dbReference>
<feature type="compositionally biased region" description="Polar residues" evidence="1">
    <location>
        <begin position="653"/>
        <end position="664"/>
    </location>
</feature>
<dbReference type="AlphaFoldDB" id="A0A7J5YN18"/>